<dbReference type="InterPro" id="IPR005467">
    <property type="entry name" value="His_kinase_dom"/>
</dbReference>
<evidence type="ECO:0000313" key="11">
    <source>
        <dbReference type="Proteomes" id="UP001056756"/>
    </source>
</evidence>
<dbReference type="Pfam" id="PF02518">
    <property type="entry name" value="HATPase_c"/>
    <property type="match status" value="1"/>
</dbReference>
<feature type="transmembrane region" description="Helical" evidence="8">
    <location>
        <begin position="282"/>
        <end position="302"/>
    </location>
</feature>
<keyword evidence="7" id="KW-0902">Two-component regulatory system</keyword>
<evidence type="ECO:0000256" key="1">
    <source>
        <dbReference type="ARBA" id="ARBA00000085"/>
    </source>
</evidence>
<dbReference type="SUPFAM" id="SSF55874">
    <property type="entry name" value="ATPase domain of HSP90 chaperone/DNA topoisomerase II/histidine kinase"/>
    <property type="match status" value="1"/>
</dbReference>
<sequence length="579" mass="66242">MKRIFRKLGLEYTQGQIFIGFIMTTAILLTLTVSIIYIVIAKEQKESTMLYIEEIAEQASGRVESLLNEVNVLTLQLAIDDRTQDILTSEYEGQNTTYENRMILRKLLLDKTAYSDTIHDIEIYNKSSSVYPIVNTTIEERIPQYYIDKANISDNAGAMIWIGVDQLDSQYLLAIRQVRLEKKNYSNGGYLVVRLKPSLVNLAMTERAQDQGAIMRLIDSGNQSIHSQQAIEPQELLSVGKVEGKLDQYLVFERKIKGTSWALQMMVPRATVYSDLYFLRDILILLGILSVVVFAIISYFLANLISSPIKGLTTIIQGSKHGTPKENRVQYFNKEVNQLNLTYNQMVRQIDHLITSVYEKELMKSQSELKALHSQLNPHFLFNTLDSIYWDHIRKGEKELAQSIIQLADLFRYSIHSKRADGLVTIKEELDQVKRYTDLMKMRWQDRLELSITCDDELHSCILPKLVIQPLVENAIVHGIEPLENGGKVTVTVERKNNNIEVIVSDNGLGISTQDLNHIQKQLVIERNFVTENQGIGLFNINRVIKLHYGEQYGLTLQSEHNKGTTVKLTLPLLTAFER</sequence>
<evidence type="ECO:0000256" key="5">
    <source>
        <dbReference type="ARBA" id="ARBA00022777"/>
    </source>
</evidence>
<comment type="catalytic activity">
    <reaction evidence="1">
        <text>ATP + protein L-histidine = ADP + protein N-phospho-L-histidine.</text>
        <dbReference type="EC" id="2.7.13.3"/>
    </reaction>
</comment>
<dbReference type="PANTHER" id="PTHR34220:SF7">
    <property type="entry name" value="SENSOR HISTIDINE KINASE YPDA"/>
    <property type="match status" value="1"/>
</dbReference>
<keyword evidence="6" id="KW-0067">ATP-binding</keyword>
<gene>
    <name evidence="10" type="ORF">NAG76_05365</name>
</gene>
<dbReference type="GO" id="GO:0005524">
    <property type="term" value="F:ATP binding"/>
    <property type="evidence" value="ECO:0007669"/>
    <property type="project" value="UniProtKB-KW"/>
</dbReference>
<keyword evidence="8" id="KW-0472">Membrane</keyword>
<dbReference type="GO" id="GO:0000155">
    <property type="term" value="F:phosphorelay sensor kinase activity"/>
    <property type="evidence" value="ECO:0007669"/>
    <property type="project" value="InterPro"/>
</dbReference>
<dbReference type="Pfam" id="PF06580">
    <property type="entry name" value="His_kinase"/>
    <property type="match status" value="1"/>
</dbReference>
<feature type="domain" description="Histidine kinase" evidence="9">
    <location>
        <begin position="467"/>
        <end position="575"/>
    </location>
</feature>
<name>A0A9J6ZHL8_9BACL</name>
<feature type="transmembrane region" description="Helical" evidence="8">
    <location>
        <begin position="17"/>
        <end position="40"/>
    </location>
</feature>
<keyword evidence="5 10" id="KW-0418">Kinase</keyword>
<dbReference type="AlphaFoldDB" id="A0A9J6ZHL8"/>
<evidence type="ECO:0000256" key="8">
    <source>
        <dbReference type="SAM" id="Phobius"/>
    </source>
</evidence>
<accession>A0A9J6ZHL8</accession>
<keyword evidence="8" id="KW-0812">Transmembrane</keyword>
<dbReference type="EC" id="2.7.13.3" evidence="2"/>
<evidence type="ECO:0000259" key="9">
    <source>
        <dbReference type="PROSITE" id="PS50109"/>
    </source>
</evidence>
<dbReference type="EMBL" id="CP097899">
    <property type="protein sequence ID" value="URN95675.1"/>
    <property type="molecule type" value="Genomic_DNA"/>
</dbReference>
<dbReference type="PRINTS" id="PR00344">
    <property type="entry name" value="BCTRLSENSOR"/>
</dbReference>
<keyword evidence="8" id="KW-1133">Transmembrane helix</keyword>
<organism evidence="10 11">
    <name type="scientific">Candidatus Pristimantibacillus lignocellulolyticus</name>
    <dbReference type="NCBI Taxonomy" id="2994561"/>
    <lineage>
        <taxon>Bacteria</taxon>
        <taxon>Bacillati</taxon>
        <taxon>Bacillota</taxon>
        <taxon>Bacilli</taxon>
        <taxon>Bacillales</taxon>
        <taxon>Paenibacillaceae</taxon>
        <taxon>Candidatus Pristimantibacillus</taxon>
    </lineage>
</organism>
<dbReference type="GO" id="GO:0016020">
    <property type="term" value="C:membrane"/>
    <property type="evidence" value="ECO:0007669"/>
    <property type="project" value="InterPro"/>
</dbReference>
<dbReference type="KEGG" id="plig:NAG76_05365"/>
<reference evidence="10" key="1">
    <citation type="submission" date="2022-05" db="EMBL/GenBank/DDBJ databases">
        <title>Novel bacterial taxa in a minimal lignocellulolytic consortium and its capacity to transform plastics disclosed by genome-resolved metagenomics.</title>
        <authorList>
            <person name="Rodriguez C.A.D."/>
            <person name="Diaz-Garcia L."/>
            <person name="Herrera K."/>
            <person name="Tarazona N.A."/>
            <person name="Sproer C."/>
            <person name="Overmann J."/>
            <person name="Jimenez D.J."/>
        </authorList>
    </citation>
    <scope>NUCLEOTIDE SEQUENCE</scope>
    <source>
        <strain evidence="10">MAG5</strain>
    </source>
</reference>
<dbReference type="InterPro" id="IPR050640">
    <property type="entry name" value="Bact_2-comp_sensor_kinase"/>
</dbReference>
<dbReference type="Gene3D" id="6.10.340.10">
    <property type="match status" value="1"/>
</dbReference>
<dbReference type="Gene3D" id="3.30.565.10">
    <property type="entry name" value="Histidine kinase-like ATPase, C-terminal domain"/>
    <property type="match status" value="1"/>
</dbReference>
<dbReference type="PANTHER" id="PTHR34220">
    <property type="entry name" value="SENSOR HISTIDINE KINASE YPDA"/>
    <property type="match status" value="1"/>
</dbReference>
<dbReference type="PROSITE" id="PS50109">
    <property type="entry name" value="HIS_KIN"/>
    <property type="match status" value="1"/>
</dbReference>
<dbReference type="SMART" id="SM00387">
    <property type="entry name" value="HATPase_c"/>
    <property type="match status" value="1"/>
</dbReference>
<evidence type="ECO:0000256" key="2">
    <source>
        <dbReference type="ARBA" id="ARBA00012438"/>
    </source>
</evidence>
<dbReference type="InterPro" id="IPR004358">
    <property type="entry name" value="Sig_transdc_His_kin-like_C"/>
</dbReference>
<protein>
    <recommendedName>
        <fullName evidence="2">histidine kinase</fullName>
        <ecNumber evidence="2">2.7.13.3</ecNumber>
    </recommendedName>
</protein>
<dbReference type="InterPro" id="IPR036890">
    <property type="entry name" value="HATPase_C_sf"/>
</dbReference>
<evidence type="ECO:0000256" key="3">
    <source>
        <dbReference type="ARBA" id="ARBA00022679"/>
    </source>
</evidence>
<dbReference type="InterPro" id="IPR010559">
    <property type="entry name" value="Sig_transdc_His_kin_internal"/>
</dbReference>
<evidence type="ECO:0000313" key="10">
    <source>
        <dbReference type="EMBL" id="URN95675.1"/>
    </source>
</evidence>
<dbReference type="InterPro" id="IPR003594">
    <property type="entry name" value="HATPase_dom"/>
</dbReference>
<keyword evidence="4" id="KW-0547">Nucleotide-binding</keyword>
<keyword evidence="3" id="KW-0808">Transferase</keyword>
<proteinExistence type="predicted"/>
<evidence type="ECO:0000256" key="6">
    <source>
        <dbReference type="ARBA" id="ARBA00022840"/>
    </source>
</evidence>
<evidence type="ECO:0000256" key="4">
    <source>
        <dbReference type="ARBA" id="ARBA00022741"/>
    </source>
</evidence>
<evidence type="ECO:0000256" key="7">
    <source>
        <dbReference type="ARBA" id="ARBA00023012"/>
    </source>
</evidence>
<dbReference type="Proteomes" id="UP001056756">
    <property type="component" value="Chromosome"/>
</dbReference>